<dbReference type="PATRIC" id="fig|1423774.3.peg.977"/>
<dbReference type="EMBL" id="AZFV01000002">
    <property type="protein sequence ID" value="KRM18393.1"/>
    <property type="molecule type" value="Genomic_DNA"/>
</dbReference>
<organism evidence="2 3">
    <name type="scientific">Companilactobacillus nantensis DSM 16982</name>
    <dbReference type="NCBI Taxonomy" id="1423774"/>
    <lineage>
        <taxon>Bacteria</taxon>
        <taxon>Bacillati</taxon>
        <taxon>Bacillota</taxon>
        <taxon>Bacilli</taxon>
        <taxon>Lactobacillales</taxon>
        <taxon>Lactobacillaceae</taxon>
        <taxon>Companilactobacillus</taxon>
    </lineage>
</organism>
<evidence type="ECO:0000256" key="1">
    <source>
        <dbReference type="SAM" id="MobiDB-lite"/>
    </source>
</evidence>
<evidence type="ECO:0000313" key="2">
    <source>
        <dbReference type="EMBL" id="KRM18393.1"/>
    </source>
</evidence>
<comment type="caution">
    <text evidence="2">The sequence shown here is derived from an EMBL/GenBank/DDBJ whole genome shotgun (WGS) entry which is preliminary data.</text>
</comment>
<proteinExistence type="predicted"/>
<accession>A0A0R1WRN8</accession>
<feature type="region of interest" description="Disordered" evidence="1">
    <location>
        <begin position="183"/>
        <end position="205"/>
    </location>
</feature>
<dbReference type="Proteomes" id="UP000051302">
    <property type="component" value="Unassembled WGS sequence"/>
</dbReference>
<gene>
    <name evidence="2" type="ORF">FD31_GL000937</name>
</gene>
<dbReference type="AlphaFoldDB" id="A0A0R1WRN8"/>
<sequence length="931" mass="105001">MAETTEDQPVTSAGLETIIEQEEDNEVTISYVLEDKKELVLKTDHEEMIDLEALKEELGADNVQSTDSKQEIVVTLDNPDLIDFKLHVSKTVPFLLTVQDADRKDMFKHQFNHTENVDPLVDDDPAEESTWTRVDKLRVSKGPVLKNSDGSCMQPILYFGDYRYSESGVMKVSSTWIPRRKSRENSLTAPNSGIIYSEPGGKIEDGTNNPKNHIYTTHYGDSQNKDFNPALSAQEDLPYGTPTSYTSTNLFNFVSHSDNWRKPGTSGPNKVGKSYAMLGEPNLYYRIDPKTGFEEQRLVYKQRAFYNDHLGKTNPEITTRIKMSFTKTGRVVTDIAFKNTGKVLFNNFSGFSNHDLSLNKDGTELTDKNGKKIGNYISIRSLGNERGMYFQAPNNEIRTTIYMDHEKGPAAWAARSASRGYLATKGYILKPGFLGFIGSHKEAFYPWKIGKPMDKNFYDKKTNTYKFSYTPDGISNAFVDQKDLGDKGQKMAAGTRLGTNKEKDPQWDAGVTMRSSPIDLEVGKTVHIQYGTVMDIPGTVSHPVVEYDEIGTEHFPKVLTLGTENMIMEGHWYDFDSRNVSIKYAIDSEDPEDIQKNTLMDDTQTEEEAVMGRFHDFSQKVSLDGLEKGMHKMYLIAEDGEGNKSILQEHNFKLIKSAVENKGPQIDITSPTGTKRNPYIPVTDKFNLQGFWSDQNSKKIKSISYAVDGGTENVVQEDIDNPALGELVPWKIKAYNISEYNDFEKHRLVVKITDENNQVDTDIFYFKHVGGGTHLVAPEEIDFGRVSVTPTSDQPIPTNLNGKKVLLEDFRKEGASPLKIKLSIKKFYKVTDNVDTDDEDDGDDSLSSIESRASSRDSLVHDVIWNGQAVNSKHLIVGRTDGFKSDEWRQTTDLTPEIEKKLQLNFRAKETGVSTGKYMSQWTWSTVDSIQ</sequence>
<evidence type="ECO:0000313" key="3">
    <source>
        <dbReference type="Proteomes" id="UP000051302"/>
    </source>
</evidence>
<keyword evidence="3" id="KW-1185">Reference proteome</keyword>
<name>A0A0R1WRN8_9LACO</name>
<protein>
    <submittedName>
        <fullName evidence="2">Uncharacterized protein</fullName>
    </submittedName>
</protein>
<reference evidence="2 3" key="1">
    <citation type="journal article" date="2015" name="Genome Announc.">
        <title>Expanding the biotechnology potential of lactobacilli through comparative genomics of 213 strains and associated genera.</title>
        <authorList>
            <person name="Sun Z."/>
            <person name="Harris H.M."/>
            <person name="McCann A."/>
            <person name="Guo C."/>
            <person name="Argimon S."/>
            <person name="Zhang W."/>
            <person name="Yang X."/>
            <person name="Jeffery I.B."/>
            <person name="Cooney J.C."/>
            <person name="Kagawa T.F."/>
            <person name="Liu W."/>
            <person name="Song Y."/>
            <person name="Salvetti E."/>
            <person name="Wrobel A."/>
            <person name="Rasinkangas P."/>
            <person name="Parkhill J."/>
            <person name="Rea M.C."/>
            <person name="O'Sullivan O."/>
            <person name="Ritari J."/>
            <person name="Douillard F.P."/>
            <person name="Paul Ross R."/>
            <person name="Yang R."/>
            <person name="Briner A.E."/>
            <person name="Felis G.E."/>
            <person name="de Vos W.M."/>
            <person name="Barrangou R."/>
            <person name="Klaenhammer T.R."/>
            <person name="Caufield P.W."/>
            <person name="Cui Y."/>
            <person name="Zhang H."/>
            <person name="O'Toole P.W."/>
        </authorList>
    </citation>
    <scope>NUCLEOTIDE SEQUENCE [LARGE SCALE GENOMIC DNA]</scope>
    <source>
        <strain evidence="2 3">DSM 16982</strain>
    </source>
</reference>